<gene>
    <name evidence="5 8" type="primary">rimM</name>
    <name evidence="8" type="ORF">ACFFIT_08335</name>
</gene>
<comment type="domain">
    <text evidence="5">The PRC barrel domain binds ribosomal protein uS19.</text>
</comment>
<keyword evidence="9" id="KW-1185">Reference proteome</keyword>
<evidence type="ECO:0000313" key="9">
    <source>
        <dbReference type="Proteomes" id="UP001589758"/>
    </source>
</evidence>
<keyword evidence="4 5" id="KW-0143">Chaperone</keyword>
<comment type="caution">
    <text evidence="8">The sequence shown here is derived from an EMBL/GenBank/DDBJ whole genome shotgun (WGS) entry which is preliminary data.</text>
</comment>
<comment type="function">
    <text evidence="5">An accessory protein needed during the final step in the assembly of 30S ribosomal subunit, possibly for assembly of the head region. Essential for efficient processing of 16S rRNA. May be needed both before and after RbfA during the maturation of 16S rRNA. It has affinity for free ribosomal 30S subunits but not for 70S ribosomes.</text>
</comment>
<dbReference type="InterPro" id="IPR027275">
    <property type="entry name" value="PRC-brl_dom"/>
</dbReference>
<keyword evidence="1 5" id="KW-0963">Cytoplasm</keyword>
<proteinExistence type="inferred from homology"/>
<dbReference type="InterPro" id="IPR011961">
    <property type="entry name" value="RimM"/>
</dbReference>
<feature type="domain" description="PRC-barrel" evidence="7">
    <location>
        <begin position="103"/>
        <end position="176"/>
    </location>
</feature>
<sequence length="181" mass="20600">MQSKAKHTLNRPIVVGKIGAPYGVKGWLKLFPSTEDKEAIFDYMPWYLRSKGQLKLAEVDEWKWHGQDLIVKLKSIDDRDIAHLLTNAEVVIEETDLPLLDDGEYYWKDLINCRVSTEAGYDMGVVTELMETGSNDVLVVRANLNDAFGAKERLIPYLDETVIKSVDIVAKNIIVDWDPSF</sequence>
<dbReference type="HAMAP" id="MF_00014">
    <property type="entry name" value="Ribosome_mat_RimM"/>
    <property type="match status" value="1"/>
</dbReference>
<keyword evidence="2 5" id="KW-0690">Ribosome biogenesis</keyword>
<accession>A0ABV6CD84</accession>
<dbReference type="SUPFAM" id="SSF50346">
    <property type="entry name" value="PRC-barrel domain"/>
    <property type="match status" value="1"/>
</dbReference>
<evidence type="ECO:0000256" key="3">
    <source>
        <dbReference type="ARBA" id="ARBA00022552"/>
    </source>
</evidence>
<dbReference type="InterPro" id="IPR009000">
    <property type="entry name" value="Transl_B-barrel_sf"/>
</dbReference>
<name>A0ABV6CD84_9GAMM</name>
<evidence type="ECO:0000259" key="6">
    <source>
        <dbReference type="Pfam" id="PF01782"/>
    </source>
</evidence>
<dbReference type="Gene3D" id="2.40.30.60">
    <property type="entry name" value="RimM"/>
    <property type="match status" value="1"/>
</dbReference>
<comment type="subcellular location">
    <subcellularLocation>
        <location evidence="5">Cytoplasm</location>
    </subcellularLocation>
</comment>
<dbReference type="PANTHER" id="PTHR33692:SF1">
    <property type="entry name" value="RIBOSOME MATURATION FACTOR RIMM"/>
    <property type="match status" value="1"/>
</dbReference>
<evidence type="ECO:0000256" key="2">
    <source>
        <dbReference type="ARBA" id="ARBA00022517"/>
    </source>
</evidence>
<dbReference type="Proteomes" id="UP001589758">
    <property type="component" value="Unassembled WGS sequence"/>
</dbReference>
<keyword evidence="3 5" id="KW-0698">rRNA processing</keyword>
<dbReference type="Pfam" id="PF05239">
    <property type="entry name" value="PRC"/>
    <property type="match status" value="1"/>
</dbReference>
<dbReference type="EMBL" id="JBHLXE010000090">
    <property type="protein sequence ID" value="MFC0180085.1"/>
    <property type="molecule type" value="Genomic_DNA"/>
</dbReference>
<dbReference type="InterPro" id="IPR036976">
    <property type="entry name" value="RimM_N_sf"/>
</dbReference>
<evidence type="ECO:0000256" key="5">
    <source>
        <dbReference type="HAMAP-Rule" id="MF_00014"/>
    </source>
</evidence>
<evidence type="ECO:0000256" key="4">
    <source>
        <dbReference type="ARBA" id="ARBA00023186"/>
    </source>
</evidence>
<evidence type="ECO:0000256" key="1">
    <source>
        <dbReference type="ARBA" id="ARBA00022490"/>
    </source>
</evidence>
<dbReference type="NCBIfam" id="TIGR02273">
    <property type="entry name" value="16S_RimM"/>
    <property type="match status" value="1"/>
</dbReference>
<dbReference type="PANTHER" id="PTHR33692">
    <property type="entry name" value="RIBOSOME MATURATION FACTOR RIMM"/>
    <property type="match status" value="1"/>
</dbReference>
<dbReference type="InterPro" id="IPR002676">
    <property type="entry name" value="RimM_N"/>
</dbReference>
<dbReference type="InterPro" id="IPR011033">
    <property type="entry name" value="PRC_barrel-like_sf"/>
</dbReference>
<comment type="subunit">
    <text evidence="5">Binds ribosomal protein uS19.</text>
</comment>
<evidence type="ECO:0000313" key="8">
    <source>
        <dbReference type="EMBL" id="MFC0180085.1"/>
    </source>
</evidence>
<organism evidence="8 9">
    <name type="scientific">Thorsellia kenyensis</name>
    <dbReference type="NCBI Taxonomy" id="1549888"/>
    <lineage>
        <taxon>Bacteria</taxon>
        <taxon>Pseudomonadati</taxon>
        <taxon>Pseudomonadota</taxon>
        <taxon>Gammaproteobacteria</taxon>
        <taxon>Enterobacterales</taxon>
        <taxon>Thorselliaceae</taxon>
        <taxon>Thorsellia</taxon>
    </lineage>
</organism>
<dbReference type="Gene3D" id="2.30.30.240">
    <property type="entry name" value="PRC-barrel domain"/>
    <property type="match status" value="1"/>
</dbReference>
<comment type="similarity">
    <text evidence="5">Belongs to the RimM family.</text>
</comment>
<dbReference type="Pfam" id="PF01782">
    <property type="entry name" value="RimM"/>
    <property type="match status" value="1"/>
</dbReference>
<dbReference type="SUPFAM" id="SSF50447">
    <property type="entry name" value="Translation proteins"/>
    <property type="match status" value="1"/>
</dbReference>
<feature type="domain" description="RimM N-terminal" evidence="6">
    <location>
        <begin position="14"/>
        <end position="95"/>
    </location>
</feature>
<reference evidence="8 9" key="1">
    <citation type="submission" date="2024-09" db="EMBL/GenBank/DDBJ databases">
        <authorList>
            <person name="Sun Q."/>
            <person name="Mori K."/>
        </authorList>
    </citation>
    <scope>NUCLEOTIDE SEQUENCE [LARGE SCALE GENOMIC DNA]</scope>
    <source>
        <strain evidence="8 9">CCM 8545</strain>
    </source>
</reference>
<dbReference type="RefSeq" id="WP_385877199.1">
    <property type="nucleotide sequence ID" value="NZ_JBHLXE010000090.1"/>
</dbReference>
<evidence type="ECO:0000259" key="7">
    <source>
        <dbReference type="Pfam" id="PF05239"/>
    </source>
</evidence>
<protein>
    <recommendedName>
        <fullName evidence="5">Ribosome maturation factor RimM</fullName>
    </recommendedName>
</protein>